<dbReference type="GO" id="GO:0003910">
    <property type="term" value="F:DNA ligase (ATP) activity"/>
    <property type="evidence" value="ECO:0007669"/>
    <property type="project" value="UniProtKB-EC"/>
</dbReference>
<dbReference type="PANTHER" id="PTHR45674">
    <property type="entry name" value="DNA LIGASE 1/3 FAMILY MEMBER"/>
    <property type="match status" value="1"/>
</dbReference>
<dbReference type="AlphaFoldDB" id="A0A3N0EB88"/>
<reference evidence="5 6" key="1">
    <citation type="submission" date="2018-11" db="EMBL/GenBank/DDBJ databases">
        <title>The genome draft of YIM 96095.</title>
        <authorList>
            <person name="Tang S.-K."/>
            <person name="Chunyu W.-X."/>
            <person name="Feng Y.-Z."/>
        </authorList>
    </citation>
    <scope>NUCLEOTIDE SEQUENCE [LARGE SCALE GENOMIC DNA]</scope>
    <source>
        <strain evidence="5 6">YIM 96095</strain>
    </source>
</reference>
<evidence type="ECO:0000256" key="2">
    <source>
        <dbReference type="ARBA" id="ARBA00022598"/>
    </source>
</evidence>
<keyword evidence="2 5" id="KW-0436">Ligase</keyword>
<evidence type="ECO:0000313" key="5">
    <source>
        <dbReference type="EMBL" id="RNL85088.1"/>
    </source>
</evidence>
<organism evidence="5 6">
    <name type="scientific">Halostreptopolyspora alba</name>
    <dbReference type="NCBI Taxonomy" id="2487137"/>
    <lineage>
        <taxon>Bacteria</taxon>
        <taxon>Bacillati</taxon>
        <taxon>Actinomycetota</taxon>
        <taxon>Actinomycetes</taxon>
        <taxon>Streptosporangiales</taxon>
        <taxon>Nocardiopsidaceae</taxon>
        <taxon>Halostreptopolyspora</taxon>
    </lineage>
</organism>
<dbReference type="GO" id="GO:0006281">
    <property type="term" value="P:DNA repair"/>
    <property type="evidence" value="ECO:0007669"/>
    <property type="project" value="InterPro"/>
</dbReference>
<dbReference type="InterPro" id="IPR016059">
    <property type="entry name" value="DNA_ligase_ATP-dep_CS"/>
</dbReference>
<dbReference type="OrthoDB" id="9770771at2"/>
<gene>
    <name evidence="5" type="ORF">EFW17_10460</name>
</gene>
<dbReference type="SUPFAM" id="SSF50249">
    <property type="entry name" value="Nucleic acid-binding proteins"/>
    <property type="match status" value="1"/>
</dbReference>
<dbReference type="SUPFAM" id="SSF56091">
    <property type="entry name" value="DNA ligase/mRNA capping enzyme, catalytic domain"/>
    <property type="match status" value="1"/>
</dbReference>
<dbReference type="InterPro" id="IPR050191">
    <property type="entry name" value="ATP-dep_DNA_ligase"/>
</dbReference>
<evidence type="ECO:0000259" key="4">
    <source>
        <dbReference type="PROSITE" id="PS50160"/>
    </source>
</evidence>
<dbReference type="Pfam" id="PF01068">
    <property type="entry name" value="DNA_ligase_A_M"/>
    <property type="match status" value="1"/>
</dbReference>
<evidence type="ECO:0000256" key="3">
    <source>
        <dbReference type="ARBA" id="ARBA00034003"/>
    </source>
</evidence>
<protein>
    <submittedName>
        <fullName evidence="5">ATP-dependent DNA ligase</fullName>
    </submittedName>
</protein>
<feature type="domain" description="ATP-dependent DNA ligase family profile" evidence="4">
    <location>
        <begin position="105"/>
        <end position="215"/>
    </location>
</feature>
<keyword evidence="6" id="KW-1185">Reference proteome</keyword>
<dbReference type="RefSeq" id="WP_123201137.1">
    <property type="nucleotide sequence ID" value="NZ_RJMB01000008.1"/>
</dbReference>
<sequence>MLARTVHTLPEGPEWRYEPKWDGFRAIANRENGRTVVTSRSGRRLDTRFPEIAEAVSGLLPDGTSVDGEIVRWSGEGLEFGPLQRRTRATVRRARQLATMEPCHLVVFDVLRREGADLARQGLQDRREELERMFGEVSGPVPVMLGWQTTDPEEARTWFEDLVAVGIEGLIIKDARGTYQPGCRDWMKLKHRTTTEAVVGGVGGRVTSPDSLVLGRHDPDTGELRIVGRTTELTRAERRELAGLLSEAGEEHPWPVRLPARWGDNDPAEMVRVRPELVVEVETDTETVAERWRHVVRYVRPRTELDPRDVPTGLDVES</sequence>
<dbReference type="Gene3D" id="3.30.470.30">
    <property type="entry name" value="DNA ligase/mRNA capping enzyme"/>
    <property type="match status" value="1"/>
</dbReference>
<dbReference type="PROSITE" id="PS00333">
    <property type="entry name" value="DNA_LIGASE_A2"/>
    <property type="match status" value="1"/>
</dbReference>
<dbReference type="Proteomes" id="UP000269198">
    <property type="component" value="Unassembled WGS sequence"/>
</dbReference>
<accession>A0A3N0EB88</accession>
<dbReference type="InterPro" id="IPR012340">
    <property type="entry name" value="NA-bd_OB-fold"/>
</dbReference>
<comment type="catalytic activity">
    <reaction evidence="3">
        <text>ATP + (deoxyribonucleotide)n-3'-hydroxyl + 5'-phospho-(deoxyribonucleotide)m = (deoxyribonucleotide)n+m + AMP + diphosphate.</text>
        <dbReference type="EC" id="6.5.1.1"/>
    </reaction>
</comment>
<comment type="similarity">
    <text evidence="1">Belongs to the ATP-dependent DNA ligase family.</text>
</comment>
<evidence type="ECO:0000256" key="1">
    <source>
        <dbReference type="ARBA" id="ARBA00007572"/>
    </source>
</evidence>
<proteinExistence type="inferred from homology"/>
<name>A0A3N0EB88_9ACTN</name>
<dbReference type="PROSITE" id="PS50160">
    <property type="entry name" value="DNA_LIGASE_A3"/>
    <property type="match status" value="1"/>
</dbReference>
<dbReference type="PANTHER" id="PTHR45674:SF4">
    <property type="entry name" value="DNA LIGASE 1"/>
    <property type="match status" value="1"/>
</dbReference>
<comment type="caution">
    <text evidence="5">The sequence shown here is derived from an EMBL/GenBank/DDBJ whole genome shotgun (WGS) entry which is preliminary data.</text>
</comment>
<dbReference type="Gene3D" id="2.40.50.140">
    <property type="entry name" value="Nucleic acid-binding proteins"/>
    <property type="match status" value="1"/>
</dbReference>
<evidence type="ECO:0000313" key="6">
    <source>
        <dbReference type="Proteomes" id="UP000269198"/>
    </source>
</evidence>
<dbReference type="InterPro" id="IPR012310">
    <property type="entry name" value="DNA_ligase_ATP-dep_cent"/>
</dbReference>
<dbReference type="GO" id="GO:0006310">
    <property type="term" value="P:DNA recombination"/>
    <property type="evidence" value="ECO:0007669"/>
    <property type="project" value="InterPro"/>
</dbReference>
<dbReference type="EMBL" id="RJMB01000008">
    <property type="protein sequence ID" value="RNL85088.1"/>
    <property type="molecule type" value="Genomic_DNA"/>
</dbReference>
<dbReference type="GO" id="GO:0005524">
    <property type="term" value="F:ATP binding"/>
    <property type="evidence" value="ECO:0007669"/>
    <property type="project" value="InterPro"/>
</dbReference>